<organism evidence="4 5">
    <name type="scientific">Streptococcus sanguinis</name>
    <dbReference type="NCBI Taxonomy" id="1305"/>
    <lineage>
        <taxon>Bacteria</taxon>
        <taxon>Bacillati</taxon>
        <taxon>Bacillota</taxon>
        <taxon>Bacilli</taxon>
        <taxon>Lactobacillales</taxon>
        <taxon>Streptococcaceae</taxon>
        <taxon>Streptococcus</taxon>
    </lineage>
</organism>
<keyword evidence="1" id="KW-0805">Transcription regulation</keyword>
<evidence type="ECO:0000313" key="4">
    <source>
        <dbReference type="EMBL" id="CEL89839.1"/>
    </source>
</evidence>
<dbReference type="Pfam" id="PF08279">
    <property type="entry name" value="HTH_11"/>
    <property type="match status" value="1"/>
</dbReference>
<accession>A0A0B7GJI3</accession>
<evidence type="ECO:0000256" key="2">
    <source>
        <dbReference type="ARBA" id="ARBA00023163"/>
    </source>
</evidence>
<name>A0A0B7GJI3_STRSA</name>
<dbReference type="InterPro" id="IPR013196">
    <property type="entry name" value="HTH_11"/>
</dbReference>
<dbReference type="InterPro" id="IPR036388">
    <property type="entry name" value="WH-like_DNA-bd_sf"/>
</dbReference>
<dbReference type="Pfam" id="PF13280">
    <property type="entry name" value="WYL"/>
    <property type="match status" value="1"/>
</dbReference>
<evidence type="ECO:0000256" key="1">
    <source>
        <dbReference type="ARBA" id="ARBA00023015"/>
    </source>
</evidence>
<dbReference type="PROSITE" id="PS52050">
    <property type="entry name" value="WYL"/>
    <property type="match status" value="1"/>
</dbReference>
<protein>
    <submittedName>
        <fullName evidence="4">HTH-type transcriptional regulator</fullName>
    </submittedName>
</protein>
<dbReference type="InterPro" id="IPR001034">
    <property type="entry name" value="DeoR_HTH"/>
</dbReference>
<dbReference type="InterPro" id="IPR026881">
    <property type="entry name" value="WYL_dom"/>
</dbReference>
<proteinExistence type="predicted"/>
<feature type="domain" description="HTH deoR-type" evidence="3">
    <location>
        <begin position="2"/>
        <end position="57"/>
    </location>
</feature>
<dbReference type="AlphaFoldDB" id="A0A0B7GJI3"/>
<dbReference type="SUPFAM" id="SSF46785">
    <property type="entry name" value="Winged helix' DNA-binding domain"/>
    <property type="match status" value="1"/>
</dbReference>
<reference evidence="4 5" key="1">
    <citation type="submission" date="2015-01" db="EMBL/GenBank/DDBJ databases">
        <authorList>
            <person name="Pelicic Vladimir"/>
        </authorList>
    </citation>
    <scope>NUCLEOTIDE SEQUENCE [LARGE SCALE GENOMIC DNA]</scope>
    <source>
        <strain evidence="4 5">2908</strain>
    </source>
</reference>
<keyword evidence="2" id="KW-0804">Transcription</keyword>
<dbReference type="PROSITE" id="PS51000">
    <property type="entry name" value="HTH_DEOR_2"/>
    <property type="match status" value="1"/>
</dbReference>
<gene>
    <name evidence="4" type="ORF">SSV_0530</name>
</gene>
<evidence type="ECO:0000259" key="3">
    <source>
        <dbReference type="PROSITE" id="PS51000"/>
    </source>
</evidence>
<dbReference type="PANTHER" id="PTHR34580">
    <property type="match status" value="1"/>
</dbReference>
<sequence>MKIDRQMGIISHLVNQRKTTAKELSELFKVSTRTIMRDIDDLSLAGIPLYVMKGKNGGIFLMEDFQTDKPPLTQSERLSIESGLKSRYQVLEDASTFNAILKLNATNTYSDFEIDLSLSQGNLEIRTLIFKLLEAIRGRVKIKFSYINSQGLVSQKNCEPYRIVYKDRSWYMDAYDTEKAHFSVFKVSRISELTLSDTFSKRHFTPLPYDGGTWMNENKVPVILHVQKIVLDRFVELLGYNAIKPINSDIYEITYPLNDNDWGYNTLLAFGKYITVISPKHFLKHFTSYIDTIHKQYPN</sequence>
<dbReference type="InterPro" id="IPR036390">
    <property type="entry name" value="WH_DNA-bd_sf"/>
</dbReference>
<dbReference type="PANTHER" id="PTHR34580:SF1">
    <property type="entry name" value="PROTEIN PAFC"/>
    <property type="match status" value="1"/>
</dbReference>
<dbReference type="GO" id="GO:0003700">
    <property type="term" value="F:DNA-binding transcription factor activity"/>
    <property type="evidence" value="ECO:0007669"/>
    <property type="project" value="InterPro"/>
</dbReference>
<dbReference type="Gene3D" id="1.10.10.10">
    <property type="entry name" value="Winged helix-like DNA-binding domain superfamily/Winged helix DNA-binding domain"/>
    <property type="match status" value="1"/>
</dbReference>
<dbReference type="InterPro" id="IPR051534">
    <property type="entry name" value="CBASS_pafABC_assoc_protein"/>
</dbReference>
<dbReference type="EMBL" id="CDMW01000001">
    <property type="protein sequence ID" value="CEL89839.1"/>
    <property type="molecule type" value="Genomic_DNA"/>
</dbReference>
<evidence type="ECO:0000313" key="5">
    <source>
        <dbReference type="Proteomes" id="UP000183504"/>
    </source>
</evidence>
<dbReference type="Proteomes" id="UP000183504">
    <property type="component" value="Unassembled WGS sequence"/>
</dbReference>
<dbReference type="RefSeq" id="WP_072073587.1">
    <property type="nucleotide sequence ID" value="NZ_CDMW01000001.1"/>
</dbReference>